<dbReference type="CDD" id="cd07302">
    <property type="entry name" value="CHD"/>
    <property type="match status" value="1"/>
</dbReference>
<evidence type="ECO:0000256" key="9">
    <source>
        <dbReference type="ARBA" id="ARBA00023170"/>
    </source>
</evidence>
<dbReference type="PANTHER" id="PTHR11920:SF335">
    <property type="entry name" value="GUANYLATE CYCLASE"/>
    <property type="match status" value="1"/>
</dbReference>
<evidence type="ECO:0000256" key="6">
    <source>
        <dbReference type="ARBA" id="ARBA00022989"/>
    </source>
</evidence>
<dbReference type="GO" id="GO:0005525">
    <property type="term" value="F:GTP binding"/>
    <property type="evidence" value="ECO:0007669"/>
    <property type="project" value="UniProtKB-KW"/>
</dbReference>
<name>A0A8B6CW25_MYTGA</name>
<sequence length="640" mass="71592">MLKGVKSGKISPEWRLDFGSKASSVGNESDRRILSTVIEENSASIIKRLCKHWKMIVVIIVPISAMLMLSSFSLSRASEIRQSTSTAIESINHSLKISDLVKHLQRERGMSTSFIWASNFSSSILDQLHILRQETNTSLWNVNLPGVGISIQNTQWSVDDLMFSLNRHRQDVDIRSIDIVYNLDYYTTLTNALLKYISQSLTPPDNAAVQMLIVASGALLSMTDDRGIQRALGTTFFTSCGWPSKDIETNYKSLQGRSSAFLDTAMYHDRKIEIQLTEHKQSSANLSNFINAHDTFQLFTEYENICSSTSLPEREAYSIEWFSNMTVFIDIFFEIRESINTEIRSGLKELKSIAQFEFTLFLSTLIVAILVSGVLSTWYMYCIATLTGNLSKYAGKVKRKSDELAQEKKKTDNLLYQMLPKKIANILKTGKTSDAEHFNKVTIYFSDIVGFTTIGVQSQPLDIVNLLNDLYSTTTCLLSLFDECIDKYDVYKVETIGDAYMVASGVPTPNGGNHAPEIASMALRIRQEVNGYIIPHMPGRTLQIRIGVHSGPCVAGVVGTKMPRYCLFGDTVNTASRMESSGMGGRIHISCVTQALLNDHGNFVTEFRGIIDVKGKGPMATYWLERLKIEDPIKVVSMSL</sequence>
<keyword evidence="10" id="KW-0325">Glycoprotein</keyword>
<evidence type="ECO:0000259" key="15">
    <source>
        <dbReference type="PROSITE" id="PS50125"/>
    </source>
</evidence>
<dbReference type="GO" id="GO:0007168">
    <property type="term" value="P:receptor guanylyl cyclase signaling pathway"/>
    <property type="evidence" value="ECO:0007669"/>
    <property type="project" value="TreeGrafter"/>
</dbReference>
<dbReference type="InterPro" id="IPR011645">
    <property type="entry name" value="HNOB_dom_associated"/>
</dbReference>
<keyword evidence="11 13" id="KW-0456">Lyase</keyword>
<dbReference type="GO" id="GO:0035556">
    <property type="term" value="P:intracellular signal transduction"/>
    <property type="evidence" value="ECO:0007669"/>
    <property type="project" value="InterPro"/>
</dbReference>
<keyword evidence="6 14" id="KW-1133">Transmembrane helix</keyword>
<dbReference type="Proteomes" id="UP000596742">
    <property type="component" value="Unassembled WGS sequence"/>
</dbReference>
<dbReference type="GO" id="GO:0005886">
    <property type="term" value="C:plasma membrane"/>
    <property type="evidence" value="ECO:0007669"/>
    <property type="project" value="TreeGrafter"/>
</dbReference>
<dbReference type="Pfam" id="PF07701">
    <property type="entry name" value="HNOBA"/>
    <property type="match status" value="1"/>
</dbReference>
<dbReference type="GO" id="GO:0004383">
    <property type="term" value="F:guanylate cyclase activity"/>
    <property type="evidence" value="ECO:0007669"/>
    <property type="project" value="UniProtKB-EC"/>
</dbReference>
<dbReference type="EMBL" id="UYJE01002361">
    <property type="protein sequence ID" value="VDI10017.1"/>
    <property type="molecule type" value="Genomic_DNA"/>
</dbReference>
<dbReference type="GO" id="GO:0001653">
    <property type="term" value="F:peptide receptor activity"/>
    <property type="evidence" value="ECO:0007669"/>
    <property type="project" value="TreeGrafter"/>
</dbReference>
<evidence type="ECO:0000256" key="3">
    <source>
        <dbReference type="ARBA" id="ARBA00022692"/>
    </source>
</evidence>
<feature type="transmembrane region" description="Helical" evidence="14">
    <location>
        <begin position="55"/>
        <end position="74"/>
    </location>
</feature>
<dbReference type="InterPro" id="IPR013587">
    <property type="entry name" value="Nitrate/nitrite_sensing"/>
</dbReference>
<dbReference type="Gene3D" id="3.30.70.1230">
    <property type="entry name" value="Nucleotide cyclase"/>
    <property type="match status" value="1"/>
</dbReference>
<keyword evidence="8 14" id="KW-0472">Membrane</keyword>
<dbReference type="EC" id="4.6.1.2" evidence="2"/>
<dbReference type="SUPFAM" id="SSF55073">
    <property type="entry name" value="Nucleotide cyclase"/>
    <property type="match status" value="1"/>
</dbReference>
<evidence type="ECO:0000256" key="14">
    <source>
        <dbReference type="SAM" id="Phobius"/>
    </source>
</evidence>
<keyword evidence="5" id="KW-0547">Nucleotide-binding</keyword>
<comment type="similarity">
    <text evidence="13">Belongs to the adenylyl cyclase class-4/guanylyl cyclase family.</text>
</comment>
<keyword evidence="7" id="KW-0342">GTP-binding</keyword>
<evidence type="ECO:0000313" key="17">
    <source>
        <dbReference type="Proteomes" id="UP000596742"/>
    </source>
</evidence>
<dbReference type="InterPro" id="IPR018297">
    <property type="entry name" value="A/G_cyclase_CS"/>
</dbReference>
<dbReference type="Gene3D" id="6.10.250.780">
    <property type="match status" value="1"/>
</dbReference>
<evidence type="ECO:0000256" key="13">
    <source>
        <dbReference type="RuleBase" id="RU000405"/>
    </source>
</evidence>
<evidence type="ECO:0000256" key="2">
    <source>
        <dbReference type="ARBA" id="ARBA00012202"/>
    </source>
</evidence>
<keyword evidence="17" id="KW-1185">Reference proteome</keyword>
<dbReference type="GO" id="GO:0004016">
    <property type="term" value="F:adenylate cyclase activity"/>
    <property type="evidence" value="ECO:0007669"/>
    <property type="project" value="TreeGrafter"/>
</dbReference>
<dbReference type="InterPro" id="IPR050401">
    <property type="entry name" value="Cyclic_nucleotide_synthase"/>
</dbReference>
<feature type="transmembrane region" description="Helical" evidence="14">
    <location>
        <begin position="356"/>
        <end position="381"/>
    </location>
</feature>
<evidence type="ECO:0000256" key="10">
    <source>
        <dbReference type="ARBA" id="ARBA00023180"/>
    </source>
</evidence>
<dbReference type="InterPro" id="IPR029787">
    <property type="entry name" value="Nucleotide_cyclase"/>
</dbReference>
<gene>
    <name evidence="16" type="ORF">MGAL_10B007023</name>
</gene>
<proteinExistence type="inferred from homology"/>
<accession>A0A8B6CW25</accession>
<dbReference type="AlphaFoldDB" id="A0A8B6CW25"/>
<dbReference type="OrthoDB" id="60033at2759"/>
<evidence type="ECO:0000313" key="16">
    <source>
        <dbReference type="EMBL" id="VDI10017.1"/>
    </source>
</evidence>
<dbReference type="PROSITE" id="PS00452">
    <property type="entry name" value="GUANYLATE_CYCLASE_1"/>
    <property type="match status" value="1"/>
</dbReference>
<dbReference type="PANTHER" id="PTHR11920">
    <property type="entry name" value="GUANYLYL CYCLASE"/>
    <property type="match status" value="1"/>
</dbReference>
<evidence type="ECO:0000256" key="11">
    <source>
        <dbReference type="ARBA" id="ARBA00023239"/>
    </source>
</evidence>
<keyword evidence="12" id="KW-0141">cGMP biosynthesis</keyword>
<protein>
    <recommendedName>
        <fullName evidence="2">guanylate cyclase</fullName>
        <ecNumber evidence="2">4.6.1.2</ecNumber>
    </recommendedName>
</protein>
<dbReference type="Pfam" id="PF00211">
    <property type="entry name" value="Guanylate_cyc"/>
    <property type="match status" value="1"/>
</dbReference>
<evidence type="ECO:0000256" key="5">
    <source>
        <dbReference type="ARBA" id="ARBA00022741"/>
    </source>
</evidence>
<keyword evidence="4" id="KW-0732">Signal</keyword>
<organism evidence="16 17">
    <name type="scientific">Mytilus galloprovincialis</name>
    <name type="common">Mediterranean mussel</name>
    <dbReference type="NCBI Taxonomy" id="29158"/>
    <lineage>
        <taxon>Eukaryota</taxon>
        <taxon>Metazoa</taxon>
        <taxon>Spiralia</taxon>
        <taxon>Lophotrochozoa</taxon>
        <taxon>Mollusca</taxon>
        <taxon>Bivalvia</taxon>
        <taxon>Autobranchia</taxon>
        <taxon>Pteriomorphia</taxon>
        <taxon>Mytilida</taxon>
        <taxon>Mytiloidea</taxon>
        <taxon>Mytilidae</taxon>
        <taxon>Mytilinae</taxon>
        <taxon>Mytilus</taxon>
    </lineage>
</organism>
<comment type="caution">
    <text evidence="16">The sequence shown here is derived from an EMBL/GenBank/DDBJ whole genome shotgun (WGS) entry which is preliminary data.</text>
</comment>
<evidence type="ECO:0000256" key="4">
    <source>
        <dbReference type="ARBA" id="ARBA00022729"/>
    </source>
</evidence>
<dbReference type="Pfam" id="PF08376">
    <property type="entry name" value="NIT"/>
    <property type="match status" value="1"/>
</dbReference>
<evidence type="ECO:0000256" key="1">
    <source>
        <dbReference type="ARBA" id="ARBA00004479"/>
    </source>
</evidence>
<dbReference type="PROSITE" id="PS50125">
    <property type="entry name" value="GUANYLATE_CYCLASE_2"/>
    <property type="match status" value="1"/>
</dbReference>
<evidence type="ECO:0000256" key="12">
    <source>
        <dbReference type="ARBA" id="ARBA00023293"/>
    </source>
</evidence>
<keyword evidence="9" id="KW-0675">Receptor</keyword>
<evidence type="ECO:0000256" key="7">
    <source>
        <dbReference type="ARBA" id="ARBA00023134"/>
    </source>
</evidence>
<dbReference type="SMART" id="SM00044">
    <property type="entry name" value="CYCc"/>
    <property type="match status" value="1"/>
</dbReference>
<feature type="domain" description="Guanylate cyclase" evidence="15">
    <location>
        <begin position="442"/>
        <end position="579"/>
    </location>
</feature>
<reference evidence="16" key="1">
    <citation type="submission" date="2018-11" db="EMBL/GenBank/DDBJ databases">
        <authorList>
            <person name="Alioto T."/>
            <person name="Alioto T."/>
        </authorList>
    </citation>
    <scope>NUCLEOTIDE SEQUENCE</scope>
</reference>
<dbReference type="FunFam" id="3.30.70.1230:FF:000004">
    <property type="entry name" value="Guanylate cyclase"/>
    <property type="match status" value="1"/>
</dbReference>
<evidence type="ECO:0000256" key="8">
    <source>
        <dbReference type="ARBA" id="ARBA00023136"/>
    </source>
</evidence>
<keyword evidence="3 14" id="KW-0812">Transmembrane</keyword>
<dbReference type="InterPro" id="IPR001054">
    <property type="entry name" value="A/G_cyclase"/>
</dbReference>
<comment type="subcellular location">
    <subcellularLocation>
        <location evidence="1">Membrane</location>
        <topology evidence="1">Single-pass type I membrane protein</topology>
    </subcellularLocation>
</comment>